<evidence type="ECO:0000313" key="27">
    <source>
        <dbReference type="Proteomes" id="UP000001514"/>
    </source>
</evidence>
<dbReference type="SMART" id="SM01336">
    <property type="entry name" value="zf-PARP"/>
    <property type="match status" value="2"/>
</dbReference>
<evidence type="ECO:0000256" key="18">
    <source>
        <dbReference type="PIRNR" id="PIRNR000489"/>
    </source>
</evidence>
<dbReference type="SUPFAM" id="SSF47587">
    <property type="entry name" value="Domain of poly(ADP-ribose) polymerase"/>
    <property type="match status" value="1"/>
</dbReference>
<dbReference type="Gene3D" id="3.30.1740.10">
    <property type="entry name" value="Zinc finger, PARP-type"/>
    <property type="match status" value="2"/>
</dbReference>
<evidence type="ECO:0000256" key="14">
    <source>
        <dbReference type="ARBA" id="ARBA00023242"/>
    </source>
</evidence>
<evidence type="ECO:0000256" key="12">
    <source>
        <dbReference type="ARBA" id="ARBA00023027"/>
    </source>
</evidence>
<reference evidence="26 27" key="1">
    <citation type="journal article" date="2011" name="Science">
        <title>The Selaginella genome identifies genetic changes associated with the evolution of vascular plants.</title>
        <authorList>
            <person name="Banks J.A."/>
            <person name="Nishiyama T."/>
            <person name="Hasebe M."/>
            <person name="Bowman J.L."/>
            <person name="Gribskov M."/>
            <person name="dePamphilis C."/>
            <person name="Albert V.A."/>
            <person name="Aono N."/>
            <person name="Aoyama T."/>
            <person name="Ambrose B.A."/>
            <person name="Ashton N.W."/>
            <person name="Axtell M.J."/>
            <person name="Barker E."/>
            <person name="Barker M.S."/>
            <person name="Bennetzen J.L."/>
            <person name="Bonawitz N.D."/>
            <person name="Chapple C."/>
            <person name="Cheng C."/>
            <person name="Correa L.G."/>
            <person name="Dacre M."/>
            <person name="DeBarry J."/>
            <person name="Dreyer I."/>
            <person name="Elias M."/>
            <person name="Engstrom E.M."/>
            <person name="Estelle M."/>
            <person name="Feng L."/>
            <person name="Finet C."/>
            <person name="Floyd S.K."/>
            <person name="Frommer W.B."/>
            <person name="Fujita T."/>
            <person name="Gramzow L."/>
            <person name="Gutensohn M."/>
            <person name="Harholt J."/>
            <person name="Hattori M."/>
            <person name="Heyl A."/>
            <person name="Hirai T."/>
            <person name="Hiwatashi Y."/>
            <person name="Ishikawa M."/>
            <person name="Iwata M."/>
            <person name="Karol K.G."/>
            <person name="Koehler B."/>
            <person name="Kolukisaoglu U."/>
            <person name="Kubo M."/>
            <person name="Kurata T."/>
            <person name="Lalonde S."/>
            <person name="Li K."/>
            <person name="Li Y."/>
            <person name="Litt A."/>
            <person name="Lyons E."/>
            <person name="Manning G."/>
            <person name="Maruyama T."/>
            <person name="Michael T.P."/>
            <person name="Mikami K."/>
            <person name="Miyazaki S."/>
            <person name="Morinaga S."/>
            <person name="Murata T."/>
            <person name="Mueller-Roeber B."/>
            <person name="Nelson D.R."/>
            <person name="Obara M."/>
            <person name="Oguri Y."/>
            <person name="Olmstead R.G."/>
            <person name="Onodera N."/>
            <person name="Petersen B.L."/>
            <person name="Pils B."/>
            <person name="Prigge M."/>
            <person name="Rensing S.A."/>
            <person name="Riano-Pachon D.M."/>
            <person name="Roberts A.W."/>
            <person name="Sato Y."/>
            <person name="Scheller H.V."/>
            <person name="Schulz B."/>
            <person name="Schulz C."/>
            <person name="Shakirov E.V."/>
            <person name="Shibagaki N."/>
            <person name="Shinohara N."/>
            <person name="Shippen D.E."/>
            <person name="Soerensen I."/>
            <person name="Sotooka R."/>
            <person name="Sugimoto N."/>
            <person name="Sugita M."/>
            <person name="Sumikawa N."/>
            <person name="Tanurdzic M."/>
            <person name="Theissen G."/>
            <person name="Ulvskov P."/>
            <person name="Wakazuki S."/>
            <person name="Weng J.K."/>
            <person name="Willats W.W."/>
            <person name="Wipf D."/>
            <person name="Wolf P.G."/>
            <person name="Yang L."/>
            <person name="Zimmer A.D."/>
            <person name="Zhu Q."/>
            <person name="Mitros T."/>
            <person name="Hellsten U."/>
            <person name="Loque D."/>
            <person name="Otillar R."/>
            <person name="Salamov A."/>
            <person name="Schmutz J."/>
            <person name="Shapiro H."/>
            <person name="Lindquist E."/>
            <person name="Lucas S."/>
            <person name="Rokhsar D."/>
            <person name="Grigoriev I.V."/>
        </authorList>
    </citation>
    <scope>NUCLEOTIDE SEQUENCE [LARGE SCALE GENOMIC DNA]</scope>
</reference>
<dbReference type="Proteomes" id="UP000001514">
    <property type="component" value="Unassembled WGS sequence"/>
</dbReference>
<dbReference type="InParanoid" id="D8RSA7"/>
<dbReference type="GO" id="GO:0070212">
    <property type="term" value="P:protein poly-ADP-ribosylation"/>
    <property type="evidence" value="ECO:0007669"/>
    <property type="project" value="UniProtKB-ARBA"/>
</dbReference>
<evidence type="ECO:0000256" key="5">
    <source>
        <dbReference type="ARBA" id="ARBA00022679"/>
    </source>
</evidence>
<dbReference type="SUPFAM" id="SSF142921">
    <property type="entry name" value="WGR domain-like"/>
    <property type="match status" value="1"/>
</dbReference>
<dbReference type="PANTHER" id="PTHR10459">
    <property type="entry name" value="DNA LIGASE"/>
    <property type="match status" value="1"/>
</dbReference>
<dbReference type="InterPro" id="IPR049296">
    <property type="entry name" value="PARP1-like_PADR1_N"/>
</dbReference>
<name>D8RSA7_SELML</name>
<evidence type="ECO:0000256" key="10">
    <source>
        <dbReference type="ARBA" id="ARBA00022771"/>
    </source>
</evidence>
<dbReference type="EMBL" id="GL377588">
    <property type="protein sequence ID" value="EFJ24836.1"/>
    <property type="molecule type" value="Genomic_DNA"/>
</dbReference>
<dbReference type="CDD" id="cd08001">
    <property type="entry name" value="WGR_PARP1_like"/>
    <property type="match status" value="1"/>
</dbReference>
<evidence type="ECO:0000313" key="26">
    <source>
        <dbReference type="EMBL" id="EFJ24836.1"/>
    </source>
</evidence>
<dbReference type="InterPro" id="IPR036420">
    <property type="entry name" value="BRCT_dom_sf"/>
</dbReference>
<dbReference type="InterPro" id="IPR012317">
    <property type="entry name" value="Poly(ADP-ribose)pol_cat_dom"/>
</dbReference>
<dbReference type="GO" id="GO:0008270">
    <property type="term" value="F:zinc ion binding"/>
    <property type="evidence" value="ECO:0007669"/>
    <property type="project" value="UniProtKB-KW"/>
</dbReference>
<feature type="domain" description="PARP alpha-helical" evidence="24">
    <location>
        <begin position="619"/>
        <end position="736"/>
    </location>
</feature>
<dbReference type="AlphaFoldDB" id="D8RSA7"/>
<evidence type="ECO:0000256" key="3">
    <source>
        <dbReference type="ARBA" id="ARBA00004123"/>
    </source>
</evidence>
<sequence>MEPDHPWRAEYAKSSRAACGACHDKIDKDELRLGRMVESPKFDGWIPVWHHYSCIARKKNTISSIEDVDGFDNLRWGDQKKLRKYIEGDEAGALEDNEEEKIEQEEETSSFEHTIEIAKASRAICRVCKEKLVKGEARISTVENEKYRSPTFRHAKCFVEFFSWDQPIEELDGWDTLDESEQKCLRPVLTENKEEIKEEKEEEQEKLQEEKKAKRQLEASGDDQSSKKKQKVSDDFEKKMEQQTKALWTLQDDLERNVSLDEMKEMLEINNGAMSKSDKEIRERCADGMMFGPFKPCPQCGGPLLYSGGMYSCQGHLSEWSRCNFKTSEVQRQAKWKIPKGSTNPFLRQASLFCLCLSCIWNKTQKTPKEPRLLRPSTKNLNSEAHFLRGLHVFFFGAMQEKTQWKALIEEAKGVVHKTMDPGAQGLEDWNLTSLTRRQLRIPAVGERYLTECMKMKKRLPLKDYRLESSRTSTAMTKVKVKGRSAVHEDSEMQDKGHVLESGSVIYSVTLNKSDISTGRNSCYVLQIIEEDKGNACYVFRKWGRVASERGHTKLEAFSKQGAIEEFEKGFLDKTGNEWHSWVRKTGFQKVPGKYYPVEIDYGADEAPQKELAAVPGSKSNLHPRVVNLMKMLFDIETYKSAMLEFEINPNEMPLGKLTKAHIAKGFDVLTRIQNVLKREQQDPRRQVELIDGSNQFNTLIPSTHPTLIDDEDVLKTKIQMLEALRDIEIASQLIKSADEDDESDPLDVHYKKLKCAVSPVPHDSPEFELVKNYLERTHAPTHTEWGLEVEDVFVVSRDGEHDLYAPMKSTLKNRMLLWHGSRTTNFVGILSQGLRIAPPEAPATGYMFGKGVYFADLVSKSAQYCFTNRSNPVGLMLLSEVALGDIKEYTHAQYMEKPPAGYMATKGVGRTMPDPSEFKEFDDGVVVPCGRPVPSQVRSDLLYNEFIVYSTSQIQLRFLLKVRFKYKR</sequence>
<evidence type="ECO:0000256" key="20">
    <source>
        <dbReference type="SAM" id="MobiDB-lite"/>
    </source>
</evidence>
<feature type="compositionally biased region" description="Basic and acidic residues" evidence="20">
    <location>
        <begin position="195"/>
        <end position="217"/>
    </location>
</feature>
<dbReference type="HOGENOM" id="CLU_004841_0_0_1"/>
<dbReference type="PROSITE" id="PS52007">
    <property type="entry name" value="PADR1"/>
    <property type="match status" value="1"/>
</dbReference>
<keyword evidence="27" id="KW-1185">Reference proteome</keyword>
<keyword evidence="5 18" id="KW-0808">Transferase</keyword>
<proteinExistence type="inferred from homology"/>
<dbReference type="GO" id="GO:0051287">
    <property type="term" value="F:NAD binding"/>
    <property type="evidence" value="ECO:0007669"/>
    <property type="project" value="UniProtKB-UniRule"/>
</dbReference>
<dbReference type="InterPro" id="IPR001510">
    <property type="entry name" value="Znf_PARP"/>
</dbReference>
<dbReference type="PROSITE" id="PS51059">
    <property type="entry name" value="PARP_CATALYTIC"/>
    <property type="match status" value="1"/>
</dbReference>
<protein>
    <recommendedName>
        <fullName evidence="18 19">Poly [ADP-ribose] polymerase</fullName>
        <ecNumber evidence="18">2.4.2.30</ecNumber>
    </recommendedName>
</protein>
<dbReference type="STRING" id="88036.D8RSA7"/>
<dbReference type="Gene3D" id="2.20.25.630">
    <property type="match status" value="1"/>
</dbReference>
<evidence type="ECO:0000256" key="1">
    <source>
        <dbReference type="ARBA" id="ARBA00000438"/>
    </source>
</evidence>
<dbReference type="GO" id="GO:0003950">
    <property type="term" value="F:NAD+ poly-ADP-ribosyltransferase activity"/>
    <property type="evidence" value="ECO:0000318"/>
    <property type="project" value="GO_Central"/>
</dbReference>
<evidence type="ECO:0000256" key="19">
    <source>
        <dbReference type="RuleBase" id="RU362114"/>
    </source>
</evidence>
<keyword evidence="4 18" id="KW-0328">Glycosyltransferase</keyword>
<keyword evidence="9" id="KW-0013">ADP-ribosylation</keyword>
<dbReference type="InterPro" id="IPR008893">
    <property type="entry name" value="WGR_domain"/>
</dbReference>
<feature type="region of interest" description="Disordered" evidence="20">
    <location>
        <begin position="195"/>
        <end position="236"/>
    </location>
</feature>
<dbReference type="OMA" id="MNFKYKY"/>
<dbReference type="GO" id="GO:0006302">
    <property type="term" value="P:double-strand break repair"/>
    <property type="evidence" value="ECO:0000318"/>
    <property type="project" value="GO_Central"/>
</dbReference>
<dbReference type="FunFam" id="3.90.228.10:FF:000002">
    <property type="entry name" value="Poly [ADP-ribose] polymerase"/>
    <property type="match status" value="1"/>
</dbReference>
<dbReference type="KEGG" id="smo:SELMODRAFT_100128"/>
<keyword evidence="11 18" id="KW-0862">Zinc</keyword>
<dbReference type="PROSITE" id="PS51977">
    <property type="entry name" value="WGR"/>
    <property type="match status" value="1"/>
</dbReference>
<feature type="domain" description="WGR" evidence="25">
    <location>
        <begin position="496"/>
        <end position="595"/>
    </location>
</feature>
<comment type="catalytic activity">
    <reaction evidence="17 18">
        <text>NAD(+) + (ADP-D-ribosyl)n-acceptor = nicotinamide + (ADP-D-ribosyl)n+1-acceptor + H(+).</text>
        <dbReference type="EC" id="2.4.2.30"/>
    </reaction>
</comment>
<evidence type="ECO:0000256" key="2">
    <source>
        <dbReference type="ARBA" id="ARBA00000459"/>
    </source>
</evidence>
<dbReference type="PROSITE" id="PS51060">
    <property type="entry name" value="PARP_ALPHA_HD"/>
    <property type="match status" value="1"/>
</dbReference>
<keyword evidence="6" id="KW-0548">Nucleotidyltransferase</keyword>
<dbReference type="PANTHER" id="PTHR10459:SF80">
    <property type="entry name" value="POLY [ADP-RIBOSE] POLYMERASE 1"/>
    <property type="match status" value="1"/>
</dbReference>
<comment type="catalytic activity">
    <reaction evidence="2 18">
        <text>L-glutamyl-[protein] + NAD(+) = 5-O-(ADP-D-ribosyl)-L-glutamyl-[protein] + nicotinamide</text>
        <dbReference type="Rhea" id="RHEA:58224"/>
        <dbReference type="Rhea" id="RHEA-COMP:10208"/>
        <dbReference type="Rhea" id="RHEA-COMP:15089"/>
        <dbReference type="ChEBI" id="CHEBI:17154"/>
        <dbReference type="ChEBI" id="CHEBI:29973"/>
        <dbReference type="ChEBI" id="CHEBI:57540"/>
        <dbReference type="ChEBI" id="CHEBI:142540"/>
    </reaction>
</comment>
<feature type="domain" description="PARP catalytic" evidence="23">
    <location>
        <begin position="745"/>
        <end position="969"/>
    </location>
</feature>
<dbReference type="PROSITE" id="PS50172">
    <property type="entry name" value="BRCT"/>
    <property type="match status" value="1"/>
</dbReference>
<dbReference type="Gene3D" id="3.90.228.10">
    <property type="match status" value="1"/>
</dbReference>
<feature type="domain" description="PARP-type" evidence="21">
    <location>
        <begin position="113"/>
        <end position="193"/>
    </location>
</feature>
<feature type="domain" description="BRCT" evidence="22">
    <location>
        <begin position="383"/>
        <end position="467"/>
    </location>
</feature>
<gene>
    <name evidence="26" type="ORF">SELMODRAFT_100128</name>
</gene>
<dbReference type="Gramene" id="EFJ24836">
    <property type="protein sequence ID" value="EFJ24836"/>
    <property type="gene ID" value="SELMODRAFT_100128"/>
</dbReference>
<dbReference type="InterPro" id="IPR001357">
    <property type="entry name" value="BRCT_dom"/>
</dbReference>
<dbReference type="Pfam" id="PF05406">
    <property type="entry name" value="WGR"/>
    <property type="match status" value="1"/>
</dbReference>
<dbReference type="GO" id="GO:0005730">
    <property type="term" value="C:nucleolus"/>
    <property type="evidence" value="ECO:0000318"/>
    <property type="project" value="GO_Central"/>
</dbReference>
<dbReference type="InterPro" id="IPR012982">
    <property type="entry name" value="PARP1-like_PADR1_Zn_ribbon"/>
</dbReference>
<dbReference type="GO" id="GO:0003677">
    <property type="term" value="F:DNA binding"/>
    <property type="evidence" value="ECO:0007669"/>
    <property type="project" value="UniProtKB-UniRule"/>
</dbReference>
<dbReference type="EC" id="2.4.2.30" evidence="18"/>
<comment type="function">
    <text evidence="16">Involved in the base excision repair (BER) pathway, by catalyzing the poly(ADP-ribosyl)ation of a limited number of acceptor proteins involved in chromatin architecture and in DNA metabolism. This modification follows DNA damages and appears as an obligatory step in a detection/signaling pathway leading to the reparation of DNA strand breaks.</text>
</comment>
<keyword evidence="7 18" id="KW-0479">Metal-binding</keyword>
<dbReference type="InterPro" id="IPR036957">
    <property type="entry name" value="Znf_PARP_sf"/>
</dbReference>
<evidence type="ECO:0000256" key="15">
    <source>
        <dbReference type="ARBA" id="ARBA00024347"/>
    </source>
</evidence>
<comment type="subcellular location">
    <subcellularLocation>
        <location evidence="3 18">Nucleus</location>
    </subcellularLocation>
</comment>
<organism evidence="27">
    <name type="scientific">Selaginella moellendorffii</name>
    <name type="common">Spikemoss</name>
    <dbReference type="NCBI Taxonomy" id="88036"/>
    <lineage>
        <taxon>Eukaryota</taxon>
        <taxon>Viridiplantae</taxon>
        <taxon>Streptophyta</taxon>
        <taxon>Embryophyta</taxon>
        <taxon>Tracheophyta</taxon>
        <taxon>Lycopodiopsida</taxon>
        <taxon>Selaginellales</taxon>
        <taxon>Selaginellaceae</taxon>
        <taxon>Selaginella</taxon>
    </lineage>
</organism>
<dbReference type="InterPro" id="IPR038650">
    <property type="entry name" value="PADR1_C_dom_sf"/>
</dbReference>
<dbReference type="Gene3D" id="1.10.20.130">
    <property type="match status" value="1"/>
</dbReference>
<keyword evidence="13 18" id="KW-0238">DNA-binding</keyword>
<evidence type="ECO:0000256" key="9">
    <source>
        <dbReference type="ARBA" id="ARBA00022765"/>
    </source>
</evidence>
<dbReference type="InterPro" id="IPR004102">
    <property type="entry name" value="Poly(ADP-ribose)pol_reg_dom"/>
</dbReference>
<comment type="similarity">
    <text evidence="15">Belongs to the ARTD/PARP family.</text>
</comment>
<dbReference type="InterPro" id="IPR036930">
    <property type="entry name" value="WGR_dom_sf"/>
</dbReference>
<evidence type="ECO:0000256" key="7">
    <source>
        <dbReference type="ARBA" id="ARBA00022723"/>
    </source>
</evidence>
<dbReference type="SMART" id="SM00773">
    <property type="entry name" value="WGR"/>
    <property type="match status" value="1"/>
</dbReference>
<keyword evidence="14 18" id="KW-0539">Nucleus</keyword>
<evidence type="ECO:0000259" key="22">
    <source>
        <dbReference type="PROSITE" id="PS50172"/>
    </source>
</evidence>
<evidence type="ECO:0000256" key="8">
    <source>
        <dbReference type="ARBA" id="ARBA00022737"/>
    </source>
</evidence>
<evidence type="ECO:0000259" key="24">
    <source>
        <dbReference type="PROSITE" id="PS51060"/>
    </source>
</evidence>
<dbReference type="PROSITE" id="PS50064">
    <property type="entry name" value="ZF_PARP_2"/>
    <property type="match status" value="2"/>
</dbReference>
<comment type="catalytic activity">
    <reaction evidence="1 18">
        <text>L-aspartyl-[protein] + NAD(+) = 4-O-(ADP-D-ribosyl)-L-aspartyl-[protein] + nicotinamide</text>
        <dbReference type="Rhea" id="RHEA:54424"/>
        <dbReference type="Rhea" id="RHEA-COMP:9867"/>
        <dbReference type="Rhea" id="RHEA-COMP:13832"/>
        <dbReference type="ChEBI" id="CHEBI:17154"/>
        <dbReference type="ChEBI" id="CHEBI:29961"/>
        <dbReference type="ChEBI" id="CHEBI:57540"/>
        <dbReference type="ChEBI" id="CHEBI:138102"/>
    </reaction>
</comment>
<dbReference type="GO" id="GO:0016779">
    <property type="term" value="F:nucleotidyltransferase activity"/>
    <property type="evidence" value="ECO:0007669"/>
    <property type="project" value="UniProtKB-KW"/>
</dbReference>
<evidence type="ECO:0000256" key="11">
    <source>
        <dbReference type="ARBA" id="ARBA00022833"/>
    </source>
</evidence>
<dbReference type="Pfam" id="PF02877">
    <property type="entry name" value="PARP_reg"/>
    <property type="match status" value="1"/>
</dbReference>
<accession>D8RSA7</accession>
<dbReference type="InterPro" id="IPR036616">
    <property type="entry name" value="Poly(ADP-ribose)pol_reg_dom_sf"/>
</dbReference>
<evidence type="ECO:0000259" key="23">
    <source>
        <dbReference type="PROSITE" id="PS51059"/>
    </source>
</evidence>
<dbReference type="eggNOG" id="KOG1037">
    <property type="taxonomic scope" value="Eukaryota"/>
</dbReference>
<evidence type="ECO:0000256" key="16">
    <source>
        <dbReference type="ARBA" id="ARBA00024945"/>
    </source>
</evidence>
<dbReference type="FunFam" id="1.20.142.10:FF:000002">
    <property type="entry name" value="Poly [ADP-ribose] polymerase"/>
    <property type="match status" value="1"/>
</dbReference>
<evidence type="ECO:0000256" key="4">
    <source>
        <dbReference type="ARBA" id="ARBA00022676"/>
    </source>
</evidence>
<evidence type="ECO:0000259" key="21">
    <source>
        <dbReference type="PROSITE" id="PS50064"/>
    </source>
</evidence>
<evidence type="ECO:0000259" key="25">
    <source>
        <dbReference type="PROSITE" id="PS51977"/>
    </source>
</evidence>
<keyword evidence="8" id="KW-0677">Repeat</keyword>
<dbReference type="Pfam" id="PF00645">
    <property type="entry name" value="zf-PARP"/>
    <property type="match status" value="2"/>
</dbReference>
<keyword evidence="12 18" id="KW-0520">NAD</keyword>
<dbReference type="FunCoup" id="D8RSA7">
    <property type="interactions" value="2615"/>
</dbReference>
<evidence type="ECO:0000256" key="17">
    <source>
        <dbReference type="ARBA" id="ARBA00033987"/>
    </source>
</evidence>
<dbReference type="Pfam" id="PF21728">
    <property type="entry name" value="PADR1_N"/>
    <property type="match status" value="1"/>
</dbReference>
<dbReference type="SMART" id="SM01335">
    <property type="entry name" value="PADR1"/>
    <property type="match status" value="1"/>
</dbReference>
<dbReference type="GO" id="GO:0140807">
    <property type="term" value="F:NAD+-protein-glutamate ADP-ribosyltransferase activity"/>
    <property type="evidence" value="ECO:0007669"/>
    <property type="project" value="RHEA"/>
</dbReference>
<dbReference type="SUPFAM" id="SSF52113">
    <property type="entry name" value="BRCT domain"/>
    <property type="match status" value="1"/>
</dbReference>
<dbReference type="SUPFAM" id="SSF57716">
    <property type="entry name" value="Glucocorticoid receptor-like (DNA-binding domain)"/>
    <property type="match status" value="2"/>
</dbReference>
<dbReference type="Gene3D" id="1.20.142.10">
    <property type="entry name" value="Poly(ADP-ribose) polymerase, regulatory domain"/>
    <property type="match status" value="1"/>
</dbReference>
<dbReference type="GO" id="GO:0140806">
    <property type="term" value="F:NAD+-protein-aspartate ADP-ribosyltransferase activity"/>
    <property type="evidence" value="ECO:0007669"/>
    <property type="project" value="RHEA"/>
</dbReference>
<dbReference type="InterPro" id="IPR050800">
    <property type="entry name" value="ARTD/PARP"/>
</dbReference>
<dbReference type="Gene3D" id="3.40.50.10190">
    <property type="entry name" value="BRCT domain"/>
    <property type="match status" value="1"/>
</dbReference>
<dbReference type="InterPro" id="IPR008288">
    <property type="entry name" value="PARP"/>
</dbReference>
<dbReference type="CDD" id="cd01437">
    <property type="entry name" value="parp_like"/>
    <property type="match status" value="1"/>
</dbReference>
<evidence type="ECO:0000256" key="6">
    <source>
        <dbReference type="ARBA" id="ARBA00022695"/>
    </source>
</evidence>
<evidence type="ECO:0000256" key="13">
    <source>
        <dbReference type="ARBA" id="ARBA00023125"/>
    </source>
</evidence>
<dbReference type="PIRSF" id="PIRSF000489">
    <property type="entry name" value="NAD_ADPRT"/>
    <property type="match status" value="1"/>
</dbReference>
<dbReference type="SUPFAM" id="SSF56399">
    <property type="entry name" value="ADP-ribosylation"/>
    <property type="match status" value="1"/>
</dbReference>
<keyword evidence="10" id="KW-0863">Zinc-finger</keyword>
<dbReference type="Pfam" id="PF08063">
    <property type="entry name" value="Zn_ribbon_PADR1"/>
    <property type="match status" value="1"/>
</dbReference>
<dbReference type="Pfam" id="PF00644">
    <property type="entry name" value="PARP"/>
    <property type="match status" value="1"/>
</dbReference>
<feature type="domain" description="PARP-type" evidence="21">
    <location>
        <begin position="7"/>
        <end position="90"/>
    </location>
</feature>